<dbReference type="RefSeq" id="XP_018065009.1">
    <property type="nucleotide sequence ID" value="XM_018206163.1"/>
</dbReference>
<dbReference type="AlphaFoldDB" id="A0A194WSJ0"/>
<dbReference type="EMBL" id="KQ947428">
    <property type="protein sequence ID" value="KUJ10654.1"/>
    <property type="molecule type" value="Genomic_DNA"/>
</dbReference>
<dbReference type="KEGG" id="psco:LY89DRAFT_248086"/>
<organism evidence="1 2">
    <name type="scientific">Mollisia scopiformis</name>
    <name type="common">Conifer needle endophyte fungus</name>
    <name type="synonym">Phialocephala scopiformis</name>
    <dbReference type="NCBI Taxonomy" id="149040"/>
    <lineage>
        <taxon>Eukaryota</taxon>
        <taxon>Fungi</taxon>
        <taxon>Dikarya</taxon>
        <taxon>Ascomycota</taxon>
        <taxon>Pezizomycotina</taxon>
        <taxon>Leotiomycetes</taxon>
        <taxon>Helotiales</taxon>
        <taxon>Mollisiaceae</taxon>
        <taxon>Mollisia</taxon>
    </lineage>
</organism>
<evidence type="ECO:0000313" key="1">
    <source>
        <dbReference type="EMBL" id="KUJ10654.1"/>
    </source>
</evidence>
<dbReference type="InParanoid" id="A0A194WSJ0"/>
<reference evidence="1 2" key="1">
    <citation type="submission" date="2015-10" db="EMBL/GenBank/DDBJ databases">
        <title>Full genome of DAOMC 229536 Phialocephala scopiformis, a fungal endophyte of spruce producing the potent anti-insectan compound rugulosin.</title>
        <authorList>
            <consortium name="DOE Joint Genome Institute"/>
            <person name="Walker A.K."/>
            <person name="Frasz S.L."/>
            <person name="Seifert K.A."/>
            <person name="Miller J.D."/>
            <person name="Mondo S.J."/>
            <person name="Labutti K."/>
            <person name="Lipzen A."/>
            <person name="Dockter R."/>
            <person name="Kennedy M."/>
            <person name="Grigoriev I.V."/>
            <person name="Spatafora J.W."/>
        </authorList>
    </citation>
    <scope>NUCLEOTIDE SEQUENCE [LARGE SCALE GENOMIC DNA]</scope>
    <source>
        <strain evidence="1 2">CBS 120377</strain>
    </source>
</reference>
<evidence type="ECO:0000313" key="2">
    <source>
        <dbReference type="Proteomes" id="UP000070700"/>
    </source>
</evidence>
<dbReference type="Proteomes" id="UP000070700">
    <property type="component" value="Unassembled WGS sequence"/>
</dbReference>
<dbReference type="GeneID" id="28815889"/>
<proteinExistence type="predicted"/>
<gene>
    <name evidence="1" type="ORF">LY89DRAFT_248086</name>
</gene>
<keyword evidence="2" id="KW-1185">Reference proteome</keyword>
<name>A0A194WSJ0_MOLSC</name>
<sequence length="161" mass="18755">MAPELLPEIYLHSAQFISSPSTIANCCLVSKEFYRIFTPYLYKHLNLRTGPPNPDEKSEHDPTRALRRLRIAYLNDRFLFTKHFEISVHTGNDIIMSRYLSSMSNIVSFSAENKMSQHWKDIVFRGQNPYVGLAESTIMNYSLLISREISFLVSCRLAMWR</sequence>
<dbReference type="OrthoDB" id="550575at2759"/>
<accession>A0A194WSJ0</accession>
<protein>
    <submittedName>
        <fullName evidence="1">Uncharacterized protein</fullName>
    </submittedName>
</protein>